<dbReference type="EMBL" id="BAABIP010000007">
    <property type="protein sequence ID" value="GAA4762840.1"/>
    <property type="molecule type" value="Genomic_DNA"/>
</dbReference>
<evidence type="ECO:0000313" key="2">
    <source>
        <dbReference type="Proteomes" id="UP001500141"/>
    </source>
</evidence>
<organism evidence="1 2">
    <name type="scientific">Flavobacterium hankyongi</name>
    <dbReference type="NCBI Taxonomy" id="1176532"/>
    <lineage>
        <taxon>Bacteria</taxon>
        <taxon>Pseudomonadati</taxon>
        <taxon>Bacteroidota</taxon>
        <taxon>Flavobacteriia</taxon>
        <taxon>Flavobacteriales</taxon>
        <taxon>Flavobacteriaceae</taxon>
        <taxon>Flavobacterium</taxon>
    </lineage>
</organism>
<reference evidence="2" key="1">
    <citation type="journal article" date="2019" name="Int. J. Syst. Evol. Microbiol.">
        <title>The Global Catalogue of Microorganisms (GCM) 10K type strain sequencing project: providing services to taxonomists for standard genome sequencing and annotation.</title>
        <authorList>
            <consortium name="The Broad Institute Genomics Platform"/>
            <consortium name="The Broad Institute Genome Sequencing Center for Infectious Disease"/>
            <person name="Wu L."/>
            <person name="Ma J."/>
        </authorList>
    </citation>
    <scope>NUCLEOTIDE SEQUENCE [LARGE SCALE GENOMIC DNA]</scope>
    <source>
        <strain evidence="2">JCM 18198</strain>
    </source>
</reference>
<proteinExistence type="predicted"/>
<evidence type="ECO:0000313" key="1">
    <source>
        <dbReference type="EMBL" id="GAA4762840.1"/>
    </source>
</evidence>
<gene>
    <name evidence="1" type="ORF">GCM10023230_10290</name>
</gene>
<keyword evidence="2" id="KW-1185">Reference proteome</keyword>
<dbReference type="RefSeq" id="WP_264543811.1">
    <property type="nucleotide sequence ID" value="NZ_BAABIP010000007.1"/>
</dbReference>
<accession>A0ABP8ZPY7</accession>
<dbReference type="Proteomes" id="UP001500141">
    <property type="component" value="Unassembled WGS sequence"/>
</dbReference>
<name>A0ABP8ZPY7_9FLAO</name>
<sequence>MITMINGKKYIELVELFFSFLLKEFGFELLKVTENGNVFYDVEYTDYKRTVSISYENIEDYLQVIVFRLKNGELPNYDDKSQTLHLNELNKRVLPLISKEEIQENNEKFNIIFTNTELEKKLLKSAKELRIILKYWDKI</sequence>
<comment type="caution">
    <text evidence="1">The sequence shown here is derived from an EMBL/GenBank/DDBJ whole genome shotgun (WGS) entry which is preliminary data.</text>
</comment>
<protein>
    <submittedName>
        <fullName evidence="1">Uncharacterized protein</fullName>
    </submittedName>
</protein>